<dbReference type="RefSeq" id="WP_111625805.1">
    <property type="nucleotide sequence ID" value="NZ_QLLQ01000004.1"/>
</dbReference>
<dbReference type="PANTHER" id="PTHR43233">
    <property type="entry name" value="FAMILY N-ACETYLTRANSFERASE, PUTATIVE (AFU_ORTHOLOGUE AFUA_6G03350)-RELATED"/>
    <property type="match status" value="1"/>
</dbReference>
<keyword evidence="2" id="KW-0808">Transferase</keyword>
<dbReference type="AlphaFoldDB" id="A0A327SB21"/>
<sequence length="158" mass="18426">MGYINIEFDNFLITTDKNKMDVLAIHEFLSIYSSWADNISLEKVIISVDNSLNFGLFHKGNQVGYARVVSDYATFAYLGDVYVVDEYRGNGLSKKLMDVVMNQSELQGLRRWVLLPYTANWLYEKYGFKKISKPDFYMEKYDSAIDNKKILKKFQSSY</sequence>
<dbReference type="InterPro" id="IPR000182">
    <property type="entry name" value="GNAT_dom"/>
</dbReference>
<dbReference type="PANTHER" id="PTHR43233:SF1">
    <property type="entry name" value="FAMILY N-ACETYLTRANSFERASE, PUTATIVE (AFU_ORTHOLOGUE AFUA_6G03350)-RELATED"/>
    <property type="match status" value="1"/>
</dbReference>
<dbReference type="InterPro" id="IPR053144">
    <property type="entry name" value="Acetyltransferase_Butenolide"/>
</dbReference>
<dbReference type="InterPro" id="IPR016181">
    <property type="entry name" value="Acyl_CoA_acyltransferase"/>
</dbReference>
<protein>
    <submittedName>
        <fullName evidence="2">Acetyltransferase (GNAT) family protein</fullName>
    </submittedName>
</protein>
<accession>A0A327SB21</accession>
<comment type="caution">
    <text evidence="2">The sequence shown here is derived from an EMBL/GenBank/DDBJ whole genome shotgun (WGS) entry which is preliminary data.</text>
</comment>
<evidence type="ECO:0000259" key="1">
    <source>
        <dbReference type="PROSITE" id="PS51186"/>
    </source>
</evidence>
<name>A0A327SB21_9FLAO</name>
<dbReference type="Proteomes" id="UP000248987">
    <property type="component" value="Unassembled WGS sequence"/>
</dbReference>
<organism evidence="2 3">
    <name type="scientific">Gelidibacter algens</name>
    <dbReference type="NCBI Taxonomy" id="49280"/>
    <lineage>
        <taxon>Bacteria</taxon>
        <taxon>Pseudomonadati</taxon>
        <taxon>Bacteroidota</taxon>
        <taxon>Flavobacteriia</taxon>
        <taxon>Flavobacteriales</taxon>
        <taxon>Flavobacteriaceae</taxon>
        <taxon>Gelidibacter</taxon>
    </lineage>
</organism>
<dbReference type="GO" id="GO:0016747">
    <property type="term" value="F:acyltransferase activity, transferring groups other than amino-acyl groups"/>
    <property type="evidence" value="ECO:0007669"/>
    <property type="project" value="InterPro"/>
</dbReference>
<dbReference type="PROSITE" id="PS51186">
    <property type="entry name" value="GNAT"/>
    <property type="match status" value="1"/>
</dbReference>
<reference evidence="2 3" key="1">
    <citation type="submission" date="2018-06" db="EMBL/GenBank/DDBJ databases">
        <title>Genomic Encyclopedia of Archaeal and Bacterial Type Strains, Phase II (KMG-II): from individual species to whole genera.</title>
        <authorList>
            <person name="Goeker M."/>
        </authorList>
    </citation>
    <scope>NUCLEOTIDE SEQUENCE [LARGE SCALE GENOMIC DNA]</scope>
    <source>
        <strain evidence="2 3">DSM 12408</strain>
    </source>
</reference>
<dbReference type="Pfam" id="PF13508">
    <property type="entry name" value="Acetyltransf_7"/>
    <property type="match status" value="1"/>
</dbReference>
<gene>
    <name evidence="2" type="ORF">LX77_01425</name>
</gene>
<feature type="domain" description="N-acetyltransferase" evidence="1">
    <location>
        <begin position="12"/>
        <end position="143"/>
    </location>
</feature>
<proteinExistence type="predicted"/>
<evidence type="ECO:0000313" key="3">
    <source>
        <dbReference type="Proteomes" id="UP000248987"/>
    </source>
</evidence>
<keyword evidence="3" id="KW-1185">Reference proteome</keyword>
<dbReference type="EMBL" id="QLLQ01000004">
    <property type="protein sequence ID" value="RAJ25124.1"/>
    <property type="molecule type" value="Genomic_DNA"/>
</dbReference>
<evidence type="ECO:0000313" key="2">
    <source>
        <dbReference type="EMBL" id="RAJ25124.1"/>
    </source>
</evidence>
<dbReference type="Gene3D" id="3.40.630.30">
    <property type="match status" value="1"/>
</dbReference>
<dbReference type="CDD" id="cd04301">
    <property type="entry name" value="NAT_SF"/>
    <property type="match status" value="1"/>
</dbReference>
<dbReference type="SUPFAM" id="SSF55729">
    <property type="entry name" value="Acyl-CoA N-acyltransferases (Nat)"/>
    <property type="match status" value="1"/>
</dbReference>